<accession>A0A914X9Q3</accession>
<organism evidence="2 3">
    <name type="scientific">Plectus sambesii</name>
    <dbReference type="NCBI Taxonomy" id="2011161"/>
    <lineage>
        <taxon>Eukaryota</taxon>
        <taxon>Metazoa</taxon>
        <taxon>Ecdysozoa</taxon>
        <taxon>Nematoda</taxon>
        <taxon>Chromadorea</taxon>
        <taxon>Plectida</taxon>
        <taxon>Plectina</taxon>
        <taxon>Plectoidea</taxon>
        <taxon>Plectidae</taxon>
        <taxon>Plectus</taxon>
    </lineage>
</organism>
<evidence type="ECO:0000313" key="3">
    <source>
        <dbReference type="WBParaSite" id="PSAMB.scaffold7017size8395.g29520.t1"/>
    </source>
</evidence>
<name>A0A914X9Q3_9BILA</name>
<sequence>MQSITRRGPLPTTPDPNDPETRNPEITLYTDIEDDETYITHPRLLENYFLNQVYKSVSDLDLRGEFTNATVSIFRYEKETESRKKRRRKRSIKSLFIGAIIHIIGLAKHSVWDEVAKEVKKNNGHVVEGCVDAECATANYTTYIVPPTTVPT</sequence>
<dbReference type="Proteomes" id="UP000887566">
    <property type="component" value="Unplaced"/>
</dbReference>
<feature type="region of interest" description="Disordered" evidence="1">
    <location>
        <begin position="1"/>
        <end position="24"/>
    </location>
</feature>
<reference evidence="3" key="1">
    <citation type="submission" date="2022-11" db="UniProtKB">
        <authorList>
            <consortium name="WormBaseParasite"/>
        </authorList>
    </citation>
    <scope>IDENTIFICATION</scope>
</reference>
<dbReference type="AlphaFoldDB" id="A0A914X9Q3"/>
<keyword evidence="2" id="KW-1185">Reference proteome</keyword>
<protein>
    <submittedName>
        <fullName evidence="3">Uncharacterized protein</fullName>
    </submittedName>
</protein>
<evidence type="ECO:0000313" key="2">
    <source>
        <dbReference type="Proteomes" id="UP000887566"/>
    </source>
</evidence>
<evidence type="ECO:0000256" key="1">
    <source>
        <dbReference type="SAM" id="MobiDB-lite"/>
    </source>
</evidence>
<dbReference type="WBParaSite" id="PSAMB.scaffold7017size8395.g29520.t1">
    <property type="protein sequence ID" value="PSAMB.scaffold7017size8395.g29520.t1"/>
    <property type="gene ID" value="PSAMB.scaffold7017size8395.g29520"/>
</dbReference>
<proteinExistence type="predicted"/>